<reference evidence="2 3" key="1">
    <citation type="journal article" date="2011" name="Science">
        <title>The ecoresponsive genome of Daphnia pulex.</title>
        <authorList>
            <person name="Colbourne J.K."/>
            <person name="Pfrender M.E."/>
            <person name="Gilbert D."/>
            <person name="Thomas W.K."/>
            <person name="Tucker A."/>
            <person name="Oakley T.H."/>
            <person name="Tokishita S."/>
            <person name="Aerts A."/>
            <person name="Arnold G.J."/>
            <person name="Basu M.K."/>
            <person name="Bauer D.J."/>
            <person name="Caceres C.E."/>
            <person name="Carmel L."/>
            <person name="Casola C."/>
            <person name="Choi J.H."/>
            <person name="Detter J.C."/>
            <person name="Dong Q."/>
            <person name="Dusheyko S."/>
            <person name="Eads B.D."/>
            <person name="Frohlich T."/>
            <person name="Geiler-Samerotte K.A."/>
            <person name="Gerlach D."/>
            <person name="Hatcher P."/>
            <person name="Jogdeo S."/>
            <person name="Krijgsveld J."/>
            <person name="Kriventseva E.V."/>
            <person name="Kultz D."/>
            <person name="Laforsch C."/>
            <person name="Lindquist E."/>
            <person name="Lopez J."/>
            <person name="Manak J.R."/>
            <person name="Muller J."/>
            <person name="Pangilinan J."/>
            <person name="Patwardhan R.P."/>
            <person name="Pitluck S."/>
            <person name="Pritham E.J."/>
            <person name="Rechtsteiner A."/>
            <person name="Rho M."/>
            <person name="Rogozin I.B."/>
            <person name="Sakarya O."/>
            <person name="Salamov A."/>
            <person name="Schaack S."/>
            <person name="Shapiro H."/>
            <person name="Shiga Y."/>
            <person name="Skalitzky C."/>
            <person name="Smith Z."/>
            <person name="Souvorov A."/>
            <person name="Sung W."/>
            <person name="Tang Z."/>
            <person name="Tsuchiya D."/>
            <person name="Tu H."/>
            <person name="Vos H."/>
            <person name="Wang M."/>
            <person name="Wolf Y.I."/>
            <person name="Yamagata H."/>
            <person name="Yamada T."/>
            <person name="Ye Y."/>
            <person name="Shaw J.R."/>
            <person name="Andrews J."/>
            <person name="Crease T.J."/>
            <person name="Tang H."/>
            <person name="Lucas S.M."/>
            <person name="Robertson H.M."/>
            <person name="Bork P."/>
            <person name="Koonin E.V."/>
            <person name="Zdobnov E.M."/>
            <person name="Grigoriev I.V."/>
            <person name="Lynch M."/>
            <person name="Boore J.L."/>
        </authorList>
    </citation>
    <scope>NUCLEOTIDE SEQUENCE [LARGE SCALE GENOMIC DNA]</scope>
</reference>
<dbReference type="EMBL" id="GL732537">
    <property type="protein sequence ID" value="EFX83269.1"/>
    <property type="molecule type" value="Genomic_DNA"/>
</dbReference>
<dbReference type="InterPro" id="IPR018159">
    <property type="entry name" value="Spectrin/alpha-actinin"/>
</dbReference>
<keyword evidence="3" id="KW-1185">Reference proteome</keyword>
<gene>
    <name evidence="2" type="ORF">DAPPUDRAFT_315722</name>
</gene>
<dbReference type="InParanoid" id="E9GAL6"/>
<protein>
    <submittedName>
        <fullName evidence="2">Uncharacterized protein</fullName>
    </submittedName>
</protein>
<dbReference type="Pfam" id="PF00435">
    <property type="entry name" value="Spectrin"/>
    <property type="match status" value="2"/>
</dbReference>
<dbReference type="PANTHER" id="PTHR11915">
    <property type="entry name" value="SPECTRIN/FILAMIN RELATED CYTOSKELETAL PROTEIN"/>
    <property type="match status" value="1"/>
</dbReference>
<dbReference type="eggNOG" id="KOG0517">
    <property type="taxonomic scope" value="Eukaryota"/>
</dbReference>
<proteinExistence type="predicted"/>
<dbReference type="KEGG" id="dpx:DAPPUDRAFT_315722"/>
<dbReference type="SMART" id="SM00150">
    <property type="entry name" value="SPEC"/>
    <property type="match status" value="1"/>
</dbReference>
<sequence>MTMFDWPRNDTRTSRTRSCSSLSTFNGECDDFDKWLQEKAKQLNADNRGDTVDAAKRKFEQIVTDLSASRSRLDEIDRRADELLAVKAAAPANIRARVNKSIHHDRSDSIKKLRQAKERSLQGANSVEELFHRTCDEATEWMEEKITKLDTEELGRDLQSVQALQHRHQNLERELAPLD</sequence>
<evidence type="ECO:0000313" key="3">
    <source>
        <dbReference type="Proteomes" id="UP000000305"/>
    </source>
</evidence>
<dbReference type="OrthoDB" id="7464504at2759"/>
<name>E9GAL6_DAPPU</name>
<organism evidence="2 3">
    <name type="scientific">Daphnia pulex</name>
    <name type="common">Water flea</name>
    <dbReference type="NCBI Taxonomy" id="6669"/>
    <lineage>
        <taxon>Eukaryota</taxon>
        <taxon>Metazoa</taxon>
        <taxon>Ecdysozoa</taxon>
        <taxon>Arthropoda</taxon>
        <taxon>Crustacea</taxon>
        <taxon>Branchiopoda</taxon>
        <taxon>Diplostraca</taxon>
        <taxon>Cladocera</taxon>
        <taxon>Anomopoda</taxon>
        <taxon>Daphniidae</taxon>
        <taxon>Daphnia</taxon>
    </lineage>
</organism>
<dbReference type="CDD" id="cd00176">
    <property type="entry name" value="SPEC"/>
    <property type="match status" value="1"/>
</dbReference>
<dbReference type="STRING" id="6669.E9GAL6"/>
<dbReference type="AlphaFoldDB" id="E9GAL6"/>
<dbReference type="OMA" id="WPRNDTR"/>
<keyword evidence="1" id="KW-0677">Repeat</keyword>
<dbReference type="Proteomes" id="UP000000305">
    <property type="component" value="Unassembled WGS sequence"/>
</dbReference>
<accession>E9GAL6</accession>
<dbReference type="Gene3D" id="1.20.58.60">
    <property type="match status" value="2"/>
</dbReference>
<dbReference type="SUPFAM" id="SSF46966">
    <property type="entry name" value="Spectrin repeat"/>
    <property type="match status" value="2"/>
</dbReference>
<evidence type="ECO:0000256" key="1">
    <source>
        <dbReference type="ARBA" id="ARBA00022737"/>
    </source>
</evidence>
<dbReference type="InterPro" id="IPR002017">
    <property type="entry name" value="Spectrin_repeat"/>
</dbReference>
<evidence type="ECO:0000313" key="2">
    <source>
        <dbReference type="EMBL" id="EFX83269.1"/>
    </source>
</evidence>
<dbReference type="HOGENOM" id="CLU_1504951_0_0_1"/>